<dbReference type="InterPro" id="IPR036397">
    <property type="entry name" value="RNaseH_sf"/>
</dbReference>
<dbReference type="PANTHER" id="PTHR23022:SF135">
    <property type="entry name" value="SI:DKEY-77F5.3"/>
    <property type="match status" value="1"/>
</dbReference>
<feature type="region of interest" description="Disordered" evidence="1">
    <location>
        <begin position="246"/>
        <end position="275"/>
    </location>
</feature>
<proteinExistence type="predicted"/>
<gene>
    <name evidence="4" type="ORF">RFI_05032</name>
</gene>
<dbReference type="EMBL" id="ASPP01004497">
    <property type="protein sequence ID" value="ETO32084.1"/>
    <property type="molecule type" value="Genomic_DNA"/>
</dbReference>
<protein>
    <recommendedName>
        <fullName evidence="6">Tc1-like transposase DDE domain-containing protein</fullName>
    </recommendedName>
</protein>
<accession>X6P1Z0</accession>
<dbReference type="OrthoDB" id="8627217at2759"/>
<sequence length="275" mass="32295">MIIRTARRLRFSSANEIRRLAAPQISTTTLIRRLRAKGIRSRIAAKKVLIKKDQMKKRVKWAKEHINWSPEMWSKVIFSDESTFCTDWSGQQRVWRKKNERYSPENILKIPQNTKKVSVWGCFCATGVGELYRIDGELTSAQYETEVIKKCVPQSAQTLFMNTEWIFQQDNAPVHKSDSITEYLSEHFNVLEWPAMSPDLNPIENIWGYIKRRVAQKNPKDEDELFNAIKEEWACLNVGRQNIKKNDARMSKKKKKARVQKKKKKRKGINVQQIN</sequence>
<evidence type="ECO:0000256" key="1">
    <source>
        <dbReference type="SAM" id="MobiDB-lite"/>
    </source>
</evidence>
<dbReference type="InterPro" id="IPR038717">
    <property type="entry name" value="Tc1-like_DDE_dom"/>
</dbReference>
<dbReference type="GO" id="GO:0003677">
    <property type="term" value="F:DNA binding"/>
    <property type="evidence" value="ECO:0007669"/>
    <property type="project" value="InterPro"/>
</dbReference>
<evidence type="ECO:0000259" key="3">
    <source>
        <dbReference type="Pfam" id="PF13358"/>
    </source>
</evidence>
<dbReference type="GO" id="GO:0006313">
    <property type="term" value="P:DNA transposition"/>
    <property type="evidence" value="ECO:0007669"/>
    <property type="project" value="InterPro"/>
</dbReference>
<comment type="caution">
    <text evidence="4">The sequence shown here is derived from an EMBL/GenBank/DDBJ whole genome shotgun (WGS) entry which is preliminary data.</text>
</comment>
<evidence type="ECO:0000259" key="2">
    <source>
        <dbReference type="Pfam" id="PF01498"/>
    </source>
</evidence>
<dbReference type="Gene3D" id="3.30.420.10">
    <property type="entry name" value="Ribonuclease H-like superfamily/Ribonuclease H"/>
    <property type="match status" value="1"/>
</dbReference>
<dbReference type="AlphaFoldDB" id="X6P1Z0"/>
<name>X6P1Z0_RETFI</name>
<feature type="domain" description="Tc1-like transposase DDE" evidence="3">
    <location>
        <begin position="76"/>
        <end position="225"/>
    </location>
</feature>
<dbReference type="InterPro" id="IPR002492">
    <property type="entry name" value="Transposase_Tc1-like"/>
</dbReference>
<dbReference type="OMA" id="YIWRGVN"/>
<organism evidence="4 5">
    <name type="scientific">Reticulomyxa filosa</name>
    <dbReference type="NCBI Taxonomy" id="46433"/>
    <lineage>
        <taxon>Eukaryota</taxon>
        <taxon>Sar</taxon>
        <taxon>Rhizaria</taxon>
        <taxon>Retaria</taxon>
        <taxon>Foraminifera</taxon>
        <taxon>Monothalamids</taxon>
        <taxon>Reticulomyxidae</taxon>
        <taxon>Reticulomyxa</taxon>
    </lineage>
</organism>
<evidence type="ECO:0000313" key="5">
    <source>
        <dbReference type="Proteomes" id="UP000023152"/>
    </source>
</evidence>
<keyword evidence="5" id="KW-1185">Reference proteome</keyword>
<dbReference type="PANTHER" id="PTHR23022">
    <property type="entry name" value="TRANSPOSABLE ELEMENT-RELATED"/>
    <property type="match status" value="1"/>
</dbReference>
<reference evidence="4 5" key="1">
    <citation type="journal article" date="2013" name="Curr. Biol.">
        <title>The Genome of the Foraminiferan Reticulomyxa filosa.</title>
        <authorList>
            <person name="Glockner G."/>
            <person name="Hulsmann N."/>
            <person name="Schleicher M."/>
            <person name="Noegel A.A."/>
            <person name="Eichinger L."/>
            <person name="Gallinger C."/>
            <person name="Pawlowski J."/>
            <person name="Sierra R."/>
            <person name="Euteneuer U."/>
            <person name="Pillet L."/>
            <person name="Moustafa A."/>
            <person name="Platzer M."/>
            <person name="Groth M."/>
            <person name="Szafranski K."/>
            <person name="Schliwa M."/>
        </authorList>
    </citation>
    <scope>NUCLEOTIDE SEQUENCE [LARGE SCALE GENOMIC DNA]</scope>
</reference>
<dbReference type="InterPro" id="IPR052338">
    <property type="entry name" value="Transposase_5"/>
</dbReference>
<feature type="compositionally biased region" description="Basic residues" evidence="1">
    <location>
        <begin position="251"/>
        <end position="268"/>
    </location>
</feature>
<evidence type="ECO:0008006" key="6">
    <source>
        <dbReference type="Google" id="ProtNLM"/>
    </source>
</evidence>
<dbReference type="Pfam" id="PF01498">
    <property type="entry name" value="HTH_Tnp_Tc3_2"/>
    <property type="match status" value="1"/>
</dbReference>
<dbReference type="GO" id="GO:0015074">
    <property type="term" value="P:DNA integration"/>
    <property type="evidence" value="ECO:0007669"/>
    <property type="project" value="InterPro"/>
</dbReference>
<dbReference type="Proteomes" id="UP000023152">
    <property type="component" value="Unassembled WGS sequence"/>
</dbReference>
<dbReference type="Pfam" id="PF13358">
    <property type="entry name" value="DDE_3"/>
    <property type="match status" value="1"/>
</dbReference>
<feature type="domain" description="Transposase Tc1-like" evidence="2">
    <location>
        <begin position="1"/>
        <end position="67"/>
    </location>
</feature>
<evidence type="ECO:0000313" key="4">
    <source>
        <dbReference type="EMBL" id="ETO32084.1"/>
    </source>
</evidence>